<gene>
    <name evidence="2" type="ORF">BS47DRAFT_1484102</name>
</gene>
<dbReference type="SUPFAM" id="SSF51004">
    <property type="entry name" value="C-terminal (heme d1) domain of cytochrome cd1-nitrite reductase"/>
    <property type="match status" value="1"/>
</dbReference>
<reference evidence="2" key="1">
    <citation type="journal article" date="2020" name="Nat. Commun.">
        <title>Large-scale genome sequencing of mycorrhizal fungi provides insights into the early evolution of symbiotic traits.</title>
        <authorList>
            <person name="Miyauchi S."/>
            <person name="Kiss E."/>
            <person name="Kuo A."/>
            <person name="Drula E."/>
            <person name="Kohler A."/>
            <person name="Sanchez-Garcia M."/>
            <person name="Morin E."/>
            <person name="Andreopoulos B."/>
            <person name="Barry K.W."/>
            <person name="Bonito G."/>
            <person name="Buee M."/>
            <person name="Carver A."/>
            <person name="Chen C."/>
            <person name="Cichocki N."/>
            <person name="Clum A."/>
            <person name="Culley D."/>
            <person name="Crous P.W."/>
            <person name="Fauchery L."/>
            <person name="Girlanda M."/>
            <person name="Hayes R.D."/>
            <person name="Keri Z."/>
            <person name="LaButti K."/>
            <person name="Lipzen A."/>
            <person name="Lombard V."/>
            <person name="Magnuson J."/>
            <person name="Maillard F."/>
            <person name="Murat C."/>
            <person name="Nolan M."/>
            <person name="Ohm R.A."/>
            <person name="Pangilinan J."/>
            <person name="Pereira M.F."/>
            <person name="Perotto S."/>
            <person name="Peter M."/>
            <person name="Pfister S."/>
            <person name="Riley R."/>
            <person name="Sitrit Y."/>
            <person name="Stielow J.B."/>
            <person name="Szollosi G."/>
            <person name="Zifcakova L."/>
            <person name="Stursova M."/>
            <person name="Spatafora J.W."/>
            <person name="Tedersoo L."/>
            <person name="Vaario L.M."/>
            <person name="Yamada A."/>
            <person name="Yan M."/>
            <person name="Wang P."/>
            <person name="Xu J."/>
            <person name="Bruns T."/>
            <person name="Baldrian P."/>
            <person name="Vilgalys R."/>
            <person name="Dunand C."/>
            <person name="Henrissat B."/>
            <person name="Grigoriev I.V."/>
            <person name="Hibbett D."/>
            <person name="Nagy L.G."/>
            <person name="Martin F.M."/>
        </authorList>
    </citation>
    <scope>NUCLEOTIDE SEQUENCE</scope>
    <source>
        <strain evidence="2">UP504</strain>
    </source>
</reference>
<dbReference type="GO" id="GO:0017057">
    <property type="term" value="F:6-phosphogluconolactonase activity"/>
    <property type="evidence" value="ECO:0007669"/>
    <property type="project" value="TreeGrafter"/>
</dbReference>
<proteinExistence type="inferred from homology"/>
<evidence type="ECO:0000256" key="1">
    <source>
        <dbReference type="ARBA" id="ARBA00005564"/>
    </source>
</evidence>
<dbReference type="InterPro" id="IPR019405">
    <property type="entry name" value="Lactonase_7-beta_prop"/>
</dbReference>
<dbReference type="Pfam" id="PF10282">
    <property type="entry name" value="Lactonase"/>
    <property type="match status" value="2"/>
</dbReference>
<accession>A0A9P6DWC5</accession>
<sequence>MWNNPITLLGGTYTAFINTYSFVPNGPLSTLSLVGQSPGQSSTWISLHPKNCSLLFSTVELATEPGSIASFIIDSGGLVRQIDQTPSFGNSPPHLAIVNDGKEVIAPNYSSGNVASHILGEDQAYFVSTGNLVTFNGSGPNRARQASSHPHEAVQYGDEVFIPDLGADKQPLGSGPRHIVPLKGKLYTIHEMGNTVTEQVIPPLDDTEPQELLANISTLPPTVPPGSLYNAAELFVSPPSIHYPTPYLYGSNRNVSPLPAQTDPLGDTIAIFALEPKLHLVRHVHTGLQQLRGVSLGGEHGQYVAAAGLQVEASRCSSASMGVRISNSSRAMMEWARRKSLALYGPRPEVTISLRVGRPAVFSSEGTYMIFSESGEHAFSY</sequence>
<evidence type="ECO:0008006" key="4">
    <source>
        <dbReference type="Google" id="ProtNLM"/>
    </source>
</evidence>
<protein>
    <recommendedName>
        <fullName evidence="4">Isomerase YbhE</fullName>
    </recommendedName>
</protein>
<evidence type="ECO:0000313" key="3">
    <source>
        <dbReference type="Proteomes" id="UP000886523"/>
    </source>
</evidence>
<dbReference type="AlphaFoldDB" id="A0A9P6DWC5"/>
<organism evidence="2 3">
    <name type="scientific">Hydnum rufescens UP504</name>
    <dbReference type="NCBI Taxonomy" id="1448309"/>
    <lineage>
        <taxon>Eukaryota</taxon>
        <taxon>Fungi</taxon>
        <taxon>Dikarya</taxon>
        <taxon>Basidiomycota</taxon>
        <taxon>Agaricomycotina</taxon>
        <taxon>Agaricomycetes</taxon>
        <taxon>Cantharellales</taxon>
        <taxon>Hydnaceae</taxon>
        <taxon>Hydnum</taxon>
    </lineage>
</organism>
<evidence type="ECO:0000313" key="2">
    <source>
        <dbReference type="EMBL" id="KAF9516217.1"/>
    </source>
</evidence>
<comment type="similarity">
    <text evidence="1">Belongs to the cycloisomerase 2 family.</text>
</comment>
<dbReference type="InterPro" id="IPR011048">
    <property type="entry name" value="Haem_d1_sf"/>
</dbReference>
<dbReference type="OrthoDB" id="9972196at2759"/>
<dbReference type="PANTHER" id="PTHR30344:SF1">
    <property type="entry name" value="6-PHOSPHOGLUCONOLACTONASE"/>
    <property type="match status" value="1"/>
</dbReference>
<dbReference type="Proteomes" id="UP000886523">
    <property type="component" value="Unassembled WGS sequence"/>
</dbReference>
<dbReference type="Gene3D" id="2.130.10.10">
    <property type="entry name" value="YVTN repeat-like/Quinoprotein amine dehydrogenase"/>
    <property type="match status" value="2"/>
</dbReference>
<dbReference type="EMBL" id="MU128942">
    <property type="protein sequence ID" value="KAF9516217.1"/>
    <property type="molecule type" value="Genomic_DNA"/>
</dbReference>
<dbReference type="InterPro" id="IPR050282">
    <property type="entry name" value="Cycloisomerase_2"/>
</dbReference>
<dbReference type="PANTHER" id="PTHR30344">
    <property type="entry name" value="6-PHOSPHOGLUCONOLACTONASE-RELATED"/>
    <property type="match status" value="1"/>
</dbReference>
<comment type="caution">
    <text evidence="2">The sequence shown here is derived from an EMBL/GenBank/DDBJ whole genome shotgun (WGS) entry which is preliminary data.</text>
</comment>
<dbReference type="InterPro" id="IPR015943">
    <property type="entry name" value="WD40/YVTN_repeat-like_dom_sf"/>
</dbReference>
<keyword evidence="3" id="KW-1185">Reference proteome</keyword>
<name>A0A9P6DWC5_9AGAM</name>